<dbReference type="EC" id="2.7.13.3" evidence="3"/>
<keyword evidence="7" id="KW-0902">Two-component regulatory system</keyword>
<evidence type="ECO:0000259" key="9">
    <source>
        <dbReference type="PROSITE" id="PS50109"/>
    </source>
</evidence>
<keyword evidence="8" id="KW-0812">Transmembrane</keyword>
<dbReference type="InterPro" id="IPR003661">
    <property type="entry name" value="HisK_dim/P_dom"/>
</dbReference>
<keyword evidence="4" id="KW-0597">Phosphoprotein</keyword>
<accession>A0A1M6UT58</accession>
<evidence type="ECO:0000256" key="2">
    <source>
        <dbReference type="ARBA" id="ARBA00004370"/>
    </source>
</evidence>
<proteinExistence type="predicted"/>
<dbReference type="PRINTS" id="PR00344">
    <property type="entry name" value="BCTRLSENSOR"/>
</dbReference>
<dbReference type="InterPro" id="IPR050351">
    <property type="entry name" value="BphY/WalK/GraS-like"/>
</dbReference>
<comment type="subcellular location">
    <subcellularLocation>
        <location evidence="2">Membrane</location>
    </subcellularLocation>
</comment>
<evidence type="ECO:0000256" key="1">
    <source>
        <dbReference type="ARBA" id="ARBA00000085"/>
    </source>
</evidence>
<evidence type="ECO:0000313" key="11">
    <source>
        <dbReference type="Proteomes" id="UP000184386"/>
    </source>
</evidence>
<dbReference type="PANTHER" id="PTHR45453">
    <property type="entry name" value="PHOSPHATE REGULON SENSOR PROTEIN PHOR"/>
    <property type="match status" value="1"/>
</dbReference>
<reference evidence="10 11" key="1">
    <citation type="submission" date="2016-11" db="EMBL/GenBank/DDBJ databases">
        <authorList>
            <person name="Jaros S."/>
            <person name="Januszkiewicz K."/>
            <person name="Wedrychowicz H."/>
        </authorList>
    </citation>
    <scope>NUCLEOTIDE SEQUENCE [LARGE SCALE GENOMIC DNA]</scope>
    <source>
        <strain evidence="10 11">DSM 15929</strain>
    </source>
</reference>
<dbReference type="PROSITE" id="PS50109">
    <property type="entry name" value="HIS_KIN"/>
    <property type="match status" value="1"/>
</dbReference>
<dbReference type="SUPFAM" id="SSF47384">
    <property type="entry name" value="Homodimeric domain of signal transducing histidine kinase"/>
    <property type="match status" value="1"/>
</dbReference>
<dbReference type="GO" id="GO:0004721">
    <property type="term" value="F:phosphoprotein phosphatase activity"/>
    <property type="evidence" value="ECO:0007669"/>
    <property type="project" value="TreeGrafter"/>
</dbReference>
<dbReference type="OrthoDB" id="9792991at2"/>
<keyword evidence="11" id="KW-1185">Reference proteome</keyword>
<dbReference type="GO" id="GO:0000155">
    <property type="term" value="F:phosphorelay sensor kinase activity"/>
    <property type="evidence" value="ECO:0007669"/>
    <property type="project" value="InterPro"/>
</dbReference>
<dbReference type="AlphaFoldDB" id="A0A1M6UT58"/>
<dbReference type="InterPro" id="IPR004358">
    <property type="entry name" value="Sig_transdc_His_kin-like_C"/>
</dbReference>
<evidence type="ECO:0000256" key="5">
    <source>
        <dbReference type="ARBA" id="ARBA00022679"/>
    </source>
</evidence>
<comment type="catalytic activity">
    <reaction evidence="1">
        <text>ATP + protein L-histidine = ADP + protein N-phospho-L-histidine.</text>
        <dbReference type="EC" id="2.7.13.3"/>
    </reaction>
</comment>
<dbReference type="InterPro" id="IPR036890">
    <property type="entry name" value="HATPase_C_sf"/>
</dbReference>
<dbReference type="SMART" id="SM00387">
    <property type="entry name" value="HATPase_c"/>
    <property type="match status" value="1"/>
</dbReference>
<evidence type="ECO:0000256" key="6">
    <source>
        <dbReference type="ARBA" id="ARBA00022777"/>
    </source>
</evidence>
<evidence type="ECO:0000256" key="3">
    <source>
        <dbReference type="ARBA" id="ARBA00012438"/>
    </source>
</evidence>
<keyword evidence="6 10" id="KW-0418">Kinase</keyword>
<evidence type="ECO:0000256" key="8">
    <source>
        <dbReference type="SAM" id="Phobius"/>
    </source>
</evidence>
<keyword evidence="8" id="KW-1133">Transmembrane helix</keyword>
<dbReference type="SMART" id="SM00388">
    <property type="entry name" value="HisKA"/>
    <property type="match status" value="1"/>
</dbReference>
<keyword evidence="5" id="KW-0808">Transferase</keyword>
<dbReference type="GO" id="GO:0016036">
    <property type="term" value="P:cellular response to phosphate starvation"/>
    <property type="evidence" value="ECO:0007669"/>
    <property type="project" value="TreeGrafter"/>
</dbReference>
<dbReference type="Gene3D" id="3.30.565.10">
    <property type="entry name" value="Histidine kinase-like ATPase, C-terminal domain"/>
    <property type="match status" value="1"/>
</dbReference>
<feature type="transmembrane region" description="Helical" evidence="8">
    <location>
        <begin position="6"/>
        <end position="22"/>
    </location>
</feature>
<dbReference type="InterPro" id="IPR036097">
    <property type="entry name" value="HisK_dim/P_sf"/>
</dbReference>
<evidence type="ECO:0000313" key="10">
    <source>
        <dbReference type="EMBL" id="SHK72388.1"/>
    </source>
</evidence>
<dbReference type="InterPro" id="IPR003594">
    <property type="entry name" value="HATPase_dom"/>
</dbReference>
<gene>
    <name evidence="10" type="ORF">SAMN02745136_03173</name>
</gene>
<dbReference type="SUPFAM" id="SSF55874">
    <property type="entry name" value="ATPase domain of HSP90 chaperone/DNA topoisomerase II/histidine kinase"/>
    <property type="match status" value="1"/>
</dbReference>
<dbReference type="Gene3D" id="1.10.287.130">
    <property type="match status" value="1"/>
</dbReference>
<dbReference type="Proteomes" id="UP000184386">
    <property type="component" value="Unassembled WGS sequence"/>
</dbReference>
<dbReference type="InterPro" id="IPR005467">
    <property type="entry name" value="His_kinase_dom"/>
</dbReference>
<dbReference type="EMBL" id="FRAC01000016">
    <property type="protein sequence ID" value="SHK72388.1"/>
    <property type="molecule type" value="Genomic_DNA"/>
</dbReference>
<dbReference type="Pfam" id="PF02518">
    <property type="entry name" value="HATPase_c"/>
    <property type="match status" value="1"/>
</dbReference>
<dbReference type="PANTHER" id="PTHR45453:SF1">
    <property type="entry name" value="PHOSPHATE REGULON SENSOR PROTEIN PHOR"/>
    <property type="match status" value="1"/>
</dbReference>
<evidence type="ECO:0000256" key="4">
    <source>
        <dbReference type="ARBA" id="ARBA00022553"/>
    </source>
</evidence>
<dbReference type="CDD" id="cd00082">
    <property type="entry name" value="HisKA"/>
    <property type="match status" value="1"/>
</dbReference>
<sequence>MNIPVIVLTAIIVLLILYIYLLKRQFKNINRQLDKRLNKHTRQPVSVEFINRQLNQLVININNCLKAEENLRLTCIRDEKKFKELIANISHDLRTPLTAIKGYLQMLDNGELSCEQQMKLDVAVKYTRELEQLISHFFEYSCLISAEDELKLEKINLTNLMTECLAEAVPSFEEQHLILDFIEPKAIFVLGDKESLLRIIQNLIRNCRQHARDRVEVQLLEENEQAVMSFCNYMEKDSDLDPGRMFERFYTGDKARVSQSGLGLAIVKILAEQMGGGAAAALEEVRLEIRVMLPLFRDEG</sequence>
<name>A0A1M6UT58_9FIRM</name>
<protein>
    <recommendedName>
        <fullName evidence="3">histidine kinase</fullName>
        <ecNumber evidence="3">2.7.13.3</ecNumber>
    </recommendedName>
</protein>
<keyword evidence="8" id="KW-0472">Membrane</keyword>
<dbReference type="Pfam" id="PF00512">
    <property type="entry name" value="HisKA"/>
    <property type="match status" value="1"/>
</dbReference>
<dbReference type="RefSeq" id="WP_073277665.1">
    <property type="nucleotide sequence ID" value="NZ_FRAC01000016.1"/>
</dbReference>
<feature type="domain" description="Histidine kinase" evidence="9">
    <location>
        <begin position="88"/>
        <end position="297"/>
    </location>
</feature>
<dbReference type="GO" id="GO:0005886">
    <property type="term" value="C:plasma membrane"/>
    <property type="evidence" value="ECO:0007669"/>
    <property type="project" value="TreeGrafter"/>
</dbReference>
<evidence type="ECO:0000256" key="7">
    <source>
        <dbReference type="ARBA" id="ARBA00023012"/>
    </source>
</evidence>
<dbReference type="STRING" id="1121322.SAMN02745136_03173"/>
<organism evidence="10 11">
    <name type="scientific">Anaerocolumna jejuensis DSM 15929</name>
    <dbReference type="NCBI Taxonomy" id="1121322"/>
    <lineage>
        <taxon>Bacteria</taxon>
        <taxon>Bacillati</taxon>
        <taxon>Bacillota</taxon>
        <taxon>Clostridia</taxon>
        <taxon>Lachnospirales</taxon>
        <taxon>Lachnospiraceae</taxon>
        <taxon>Anaerocolumna</taxon>
    </lineage>
</organism>